<dbReference type="InterPro" id="IPR059000">
    <property type="entry name" value="ATPase_P-type_domA"/>
</dbReference>
<comment type="subcellular location">
    <subcellularLocation>
        <location evidence="18">Membrane</location>
        <topology evidence="18">Multi-pass membrane protein</topology>
    </subcellularLocation>
    <subcellularLocation>
        <location evidence="1">Vacuole membrane</location>
        <topology evidence="1">Multi-pass membrane protein</topology>
    </subcellularLocation>
</comment>
<dbReference type="InterPro" id="IPR036412">
    <property type="entry name" value="HAD-like_sf"/>
</dbReference>
<dbReference type="PROSITE" id="PS00154">
    <property type="entry name" value="ATPASE_E1_E2"/>
    <property type="match status" value="1"/>
</dbReference>
<comment type="similarity">
    <text evidence="15 18">Belongs to the cation transport ATPase (P-type) (TC 3.A.3) family.</text>
</comment>
<dbReference type="InterPro" id="IPR004014">
    <property type="entry name" value="ATPase_P-typ_cation-transptr_N"/>
</dbReference>
<dbReference type="InterPro" id="IPR001757">
    <property type="entry name" value="P_typ_ATPase"/>
</dbReference>
<feature type="transmembrane region" description="Helical" evidence="18">
    <location>
        <begin position="898"/>
        <end position="920"/>
    </location>
</feature>
<dbReference type="PANTHER" id="PTHR24093">
    <property type="entry name" value="CATION TRANSPORTING ATPASE"/>
    <property type="match status" value="1"/>
</dbReference>
<dbReference type="InterPro" id="IPR008250">
    <property type="entry name" value="ATPase_P-typ_transduc_dom_A_sf"/>
</dbReference>
<feature type="transmembrane region" description="Helical" evidence="18">
    <location>
        <begin position="184"/>
        <end position="207"/>
    </location>
</feature>
<protein>
    <recommendedName>
        <fullName evidence="18">Calcium-transporting ATPase</fullName>
        <ecNumber evidence="18">7.2.2.10</ecNumber>
    </recommendedName>
</protein>
<evidence type="ECO:0000256" key="6">
    <source>
        <dbReference type="ARBA" id="ARBA00022723"/>
    </source>
</evidence>
<feature type="domain" description="Cation-transporting P-type ATPase N-terminal" evidence="22">
    <location>
        <begin position="162"/>
        <end position="204"/>
    </location>
</feature>
<sequence length="1188" mass="128784">MVNDFLDPNSLAGDTRQRSLSNAETVISSTANHSPLLTPYGTTAAPSIVEESAEVALHPDPGTEADFHVENNPFGFSPGQLNKLLNPKSLPAFRALGGLRGIARGLQTDLHSGLSVDETTAPARVTFDEAVNAAKEKGSLPAPTPEAATGAHHHGSGSDLHADRIRVFKKNVLPAKKPDPLWKLMWVAFNEAVLFLLTGAGVISLALGLYETFGVTHDDDPSGKIKWVEGVAILAAVVIVVVVGSHNDYQKQKAFVKLNTRKEDREIKAIRSGKSVLINVHEILAGDVLYVEPGDMVPVDGILISGHDVKCDESSATGESDALRKTPGEKVYELLESKQGTMKDLDPFIISGSRVLEGMGTIVCTSVGVHSSFGKIMMSVRTDIEATPLQKKLEKLAIAIAKLGGGASALMFFILLFRFLAQLPTDGKTPDERASTFVDMLVVAIAIVAVAVPEGLPLAVTLALAFATTRLLKENNLVRVLRACETMGNATAICSDKTGTLTTNKMTVVTGRFGTTSFTDLEADKAEEQSSVKWASSLPASTKQIITQSVAINSTAFEGEQDGQETFVGSKTETALLQLAKYHLGMQSLAQTRDNEEVVQIISFDSSKKYMAAVIKIQQDEKPRYRLLVKGASEILLELCSTQLDVDSLDQLPLQHDLIRETINKYAEKSLRTIAIVFKDFGQWPPAEAKVDDGHVEIDSVMNSLTFLGVVGIQDPVRPGVPEAVRKTQHAGVTVRMVTGDNIITAQAIAKECGIYTGGIVMEGPVFRKLSEEAMNETLPKLEVLARSSPEDKRILVTRLKAMGETVAVTGDGTNDAPALKAADVGFSMGISGTEVAKEASAIILMDDNFTSIVTALKWGRAVNDAVQKFLQFQITVNITAVILAFVTSMYSPTMKPVLTAVQLLWVNLIMDTFAALALATDPPTDKILDRPPQGKSAPLITMNMWKMIIGQSIFQLVVSLIFYFAGPEILNYDRQDDDMMLQLDTLIFNLFVWMQIFNEFNNRRLDNKFNVLEGVQRNYFFTFINLLMVGLQLLIVFIGGRVFGIKPGGLNGPQWAISIIVALMSIPWGVVVRIFPDAWFASIVRFVGKPFVIVYRLLARFFRSFGRLFKRKTPKNDDSEAGAHAGDQPVITTSEKKTASPTTVSVPTPAVPVVIAPDQIEPVAGPSTIAPIIVEPAPEDASSSKKE</sequence>
<dbReference type="OrthoDB" id="3352408at2759"/>
<dbReference type="GO" id="GO:0005524">
    <property type="term" value="F:ATP binding"/>
    <property type="evidence" value="ECO:0007669"/>
    <property type="project" value="UniProtKB-KW"/>
</dbReference>
<evidence type="ECO:0000256" key="15">
    <source>
        <dbReference type="ARBA" id="ARBA00038148"/>
    </source>
</evidence>
<proteinExistence type="inferred from homology"/>
<organism evidence="23 24">
    <name type="scientific">Clonostachys byssicola</name>
    <dbReference type="NCBI Taxonomy" id="160290"/>
    <lineage>
        <taxon>Eukaryota</taxon>
        <taxon>Fungi</taxon>
        <taxon>Dikarya</taxon>
        <taxon>Ascomycota</taxon>
        <taxon>Pezizomycotina</taxon>
        <taxon>Sordariomycetes</taxon>
        <taxon>Hypocreomycetidae</taxon>
        <taxon>Hypocreales</taxon>
        <taxon>Bionectriaceae</taxon>
        <taxon>Clonostachys</taxon>
    </lineage>
</organism>
<dbReference type="Gene3D" id="3.40.1110.10">
    <property type="entry name" value="Calcium-transporting ATPase, cytoplasmic domain N"/>
    <property type="match status" value="1"/>
</dbReference>
<dbReference type="FunFam" id="1.20.1110.10:FF:000039">
    <property type="entry name" value="Calcium-transporting ATPase"/>
    <property type="match status" value="1"/>
</dbReference>
<evidence type="ECO:0000256" key="13">
    <source>
        <dbReference type="ARBA" id="ARBA00023065"/>
    </source>
</evidence>
<evidence type="ECO:0000256" key="3">
    <source>
        <dbReference type="ARBA" id="ARBA00022554"/>
    </source>
</evidence>
<dbReference type="Gene3D" id="2.70.150.10">
    <property type="entry name" value="Calcium-transporting ATPase, cytoplasmic transduction domain A"/>
    <property type="match status" value="1"/>
</dbReference>
<dbReference type="EMBL" id="CABFNO020001453">
    <property type="protein sequence ID" value="CAG9988682.1"/>
    <property type="molecule type" value="Genomic_DNA"/>
</dbReference>
<evidence type="ECO:0000256" key="12">
    <source>
        <dbReference type="ARBA" id="ARBA00022989"/>
    </source>
</evidence>
<dbReference type="EC" id="7.2.2.10" evidence="18"/>
<evidence type="ECO:0000256" key="11">
    <source>
        <dbReference type="ARBA" id="ARBA00022967"/>
    </source>
</evidence>
<evidence type="ECO:0000256" key="14">
    <source>
        <dbReference type="ARBA" id="ARBA00023136"/>
    </source>
</evidence>
<dbReference type="InterPro" id="IPR023299">
    <property type="entry name" value="ATPase_P-typ_cyto_dom_N"/>
</dbReference>
<evidence type="ECO:0000256" key="16">
    <source>
        <dbReference type="ARBA" id="ARBA00048694"/>
    </source>
</evidence>
<keyword evidence="9 18" id="KW-0067">ATP-binding</keyword>
<dbReference type="CDD" id="cd02081">
    <property type="entry name" value="P-type_ATPase_Ca_PMCA-like"/>
    <property type="match status" value="1"/>
</dbReference>
<dbReference type="GO" id="GO:0005886">
    <property type="term" value="C:plasma membrane"/>
    <property type="evidence" value="ECO:0007669"/>
    <property type="project" value="TreeGrafter"/>
</dbReference>
<dbReference type="AlphaFoldDB" id="A0A9N9Y4M9"/>
<dbReference type="PANTHER" id="PTHR24093:SF346">
    <property type="entry name" value="CALCIUM-TRANSPORTING ATPASE"/>
    <property type="match status" value="1"/>
</dbReference>
<evidence type="ECO:0000313" key="23">
    <source>
        <dbReference type="EMBL" id="CAG9988682.1"/>
    </source>
</evidence>
<keyword evidence="10" id="KW-0460">Magnesium</keyword>
<dbReference type="Proteomes" id="UP000754883">
    <property type="component" value="Unassembled WGS sequence"/>
</dbReference>
<accession>A0A9N9Y4M9</accession>
<feature type="transmembrane region" description="Helical" evidence="18">
    <location>
        <begin position="1056"/>
        <end position="1076"/>
    </location>
</feature>
<dbReference type="SUPFAM" id="SSF81665">
    <property type="entry name" value="Calcium ATPase, transmembrane domain M"/>
    <property type="match status" value="1"/>
</dbReference>
<keyword evidence="6" id="KW-0479">Metal-binding</keyword>
<comment type="caution">
    <text evidence="23">The sequence shown here is derived from an EMBL/GenBank/DDBJ whole genome shotgun (WGS) entry which is preliminary data.</text>
</comment>
<keyword evidence="12 18" id="KW-1133">Transmembrane helix</keyword>
<comment type="function">
    <text evidence="17">This magnesium-dependent enzyme catalyzes the hydrolysis of ATP coupled with the transport of calcium. Transports the calcium to the vacuole and participates in the control of the cytosolic free calcium.</text>
</comment>
<keyword evidence="11" id="KW-1278">Translocase</keyword>
<dbReference type="InterPro" id="IPR023214">
    <property type="entry name" value="HAD_sf"/>
</dbReference>
<dbReference type="FunFam" id="3.40.50.1000:FF:000018">
    <property type="entry name" value="Calcium-transporting ATPase"/>
    <property type="match status" value="1"/>
</dbReference>
<dbReference type="GO" id="GO:0006874">
    <property type="term" value="P:intracellular calcium ion homeostasis"/>
    <property type="evidence" value="ECO:0007669"/>
    <property type="project" value="UniProtKB-ARBA"/>
</dbReference>
<dbReference type="FunFam" id="2.70.150.10:FF:000028">
    <property type="entry name" value="Calcium-transporting ATPase"/>
    <property type="match status" value="1"/>
</dbReference>
<evidence type="ECO:0000256" key="4">
    <source>
        <dbReference type="ARBA" id="ARBA00022568"/>
    </source>
</evidence>
<dbReference type="SFLD" id="SFLDS00003">
    <property type="entry name" value="Haloacid_Dehalogenase"/>
    <property type="match status" value="1"/>
</dbReference>
<keyword evidence="14 18" id="KW-0472">Membrane</keyword>
<dbReference type="GO" id="GO:0046872">
    <property type="term" value="F:metal ion binding"/>
    <property type="evidence" value="ECO:0007669"/>
    <property type="project" value="UniProtKB-KW"/>
</dbReference>
<feature type="region of interest" description="Disordered" evidence="19">
    <location>
        <begin position="1114"/>
        <end position="1147"/>
    </location>
</feature>
<comment type="catalytic activity">
    <reaction evidence="16 18">
        <text>Ca(2+)(in) + ATP + H2O = Ca(2+)(out) + ADP + phosphate + H(+)</text>
        <dbReference type="Rhea" id="RHEA:18105"/>
        <dbReference type="ChEBI" id="CHEBI:15377"/>
        <dbReference type="ChEBI" id="CHEBI:15378"/>
        <dbReference type="ChEBI" id="CHEBI:29108"/>
        <dbReference type="ChEBI" id="CHEBI:30616"/>
        <dbReference type="ChEBI" id="CHEBI:43474"/>
        <dbReference type="ChEBI" id="CHEBI:456216"/>
        <dbReference type="EC" id="7.2.2.10"/>
    </reaction>
</comment>
<reference evidence="23 24" key="2">
    <citation type="submission" date="2021-10" db="EMBL/GenBank/DDBJ databases">
        <authorList>
            <person name="Piombo E."/>
        </authorList>
    </citation>
    <scope>NUCLEOTIDE SEQUENCE [LARGE SCALE GENOMIC DNA]</scope>
</reference>
<dbReference type="InterPro" id="IPR006068">
    <property type="entry name" value="ATPase_P-typ_cation-transptr_C"/>
</dbReference>
<dbReference type="Pfam" id="PF00690">
    <property type="entry name" value="Cation_ATPase_N"/>
    <property type="match status" value="1"/>
</dbReference>
<dbReference type="Gene3D" id="3.40.50.1000">
    <property type="entry name" value="HAD superfamily/HAD-like"/>
    <property type="match status" value="1"/>
</dbReference>
<evidence type="ECO:0000259" key="21">
    <source>
        <dbReference type="Pfam" id="PF00689"/>
    </source>
</evidence>
<evidence type="ECO:0000256" key="18">
    <source>
        <dbReference type="RuleBase" id="RU361146"/>
    </source>
</evidence>
<dbReference type="InterPro" id="IPR023298">
    <property type="entry name" value="ATPase_P-typ_TM_dom_sf"/>
</dbReference>
<evidence type="ECO:0000256" key="9">
    <source>
        <dbReference type="ARBA" id="ARBA00022840"/>
    </source>
</evidence>
<dbReference type="GO" id="GO:0005388">
    <property type="term" value="F:P-type calcium transporter activity"/>
    <property type="evidence" value="ECO:0007669"/>
    <property type="project" value="UniProtKB-EC"/>
</dbReference>
<dbReference type="SUPFAM" id="SSF81660">
    <property type="entry name" value="Metal cation-transporting ATPase, ATP-binding domain N"/>
    <property type="match status" value="1"/>
</dbReference>
<evidence type="ECO:0000256" key="10">
    <source>
        <dbReference type="ARBA" id="ARBA00022842"/>
    </source>
</evidence>
<feature type="domain" description="P-type ATPase A" evidence="20">
    <location>
        <begin position="265"/>
        <end position="380"/>
    </location>
</feature>
<keyword evidence="13 18" id="KW-0406">Ion transport</keyword>
<evidence type="ECO:0000256" key="1">
    <source>
        <dbReference type="ARBA" id="ARBA00004128"/>
    </source>
</evidence>
<evidence type="ECO:0000256" key="2">
    <source>
        <dbReference type="ARBA" id="ARBA00022448"/>
    </source>
</evidence>
<evidence type="ECO:0000256" key="17">
    <source>
        <dbReference type="ARBA" id="ARBA00059328"/>
    </source>
</evidence>
<dbReference type="Pfam" id="PF00689">
    <property type="entry name" value="Cation_ATPase_C"/>
    <property type="match status" value="1"/>
</dbReference>
<feature type="transmembrane region" description="Helical" evidence="18">
    <location>
        <begin position="941"/>
        <end position="965"/>
    </location>
</feature>
<keyword evidence="7 18" id="KW-0547">Nucleotide-binding</keyword>
<dbReference type="PRINTS" id="PR00120">
    <property type="entry name" value="HATPASE"/>
</dbReference>
<evidence type="ECO:0000313" key="24">
    <source>
        <dbReference type="Proteomes" id="UP000754883"/>
    </source>
</evidence>
<dbReference type="SFLD" id="SFLDF00027">
    <property type="entry name" value="p-type_atpase"/>
    <property type="match status" value="1"/>
</dbReference>
<name>A0A9N9Y4M9_9HYPO</name>
<feature type="domain" description="Cation-transporting P-type ATPase C-terminal" evidence="21">
    <location>
        <begin position="898"/>
        <end position="1075"/>
    </location>
</feature>
<feature type="transmembrane region" description="Helical" evidence="18">
    <location>
        <begin position="227"/>
        <end position="245"/>
    </location>
</feature>
<dbReference type="SFLD" id="SFLDG00002">
    <property type="entry name" value="C1.7:_P-type_atpase_like"/>
    <property type="match status" value="1"/>
</dbReference>
<dbReference type="SUPFAM" id="SSF56784">
    <property type="entry name" value="HAD-like"/>
    <property type="match status" value="1"/>
</dbReference>
<feature type="transmembrane region" description="Helical" evidence="18">
    <location>
        <begin position="1020"/>
        <end position="1044"/>
    </location>
</feature>
<feature type="region of interest" description="Disordered" evidence="19">
    <location>
        <begin position="137"/>
        <end position="159"/>
    </location>
</feature>
<dbReference type="Pfam" id="PF13246">
    <property type="entry name" value="Cation_ATPase"/>
    <property type="match status" value="1"/>
</dbReference>
<dbReference type="NCBIfam" id="TIGR01517">
    <property type="entry name" value="ATPase-IIB_Ca"/>
    <property type="match status" value="1"/>
</dbReference>
<reference evidence="24" key="1">
    <citation type="submission" date="2019-06" db="EMBL/GenBank/DDBJ databases">
        <authorList>
            <person name="Broberg M."/>
        </authorList>
    </citation>
    <scope>NUCLEOTIDE SEQUENCE [LARGE SCALE GENOMIC DNA]</scope>
</reference>
<dbReference type="NCBIfam" id="TIGR01494">
    <property type="entry name" value="ATPase_P-type"/>
    <property type="match status" value="2"/>
</dbReference>
<evidence type="ECO:0000259" key="22">
    <source>
        <dbReference type="Pfam" id="PF00690"/>
    </source>
</evidence>
<dbReference type="Pfam" id="PF00122">
    <property type="entry name" value="E1-E2_ATPase"/>
    <property type="match status" value="1"/>
</dbReference>
<dbReference type="SUPFAM" id="SSF81653">
    <property type="entry name" value="Calcium ATPase, transduction domain A"/>
    <property type="match status" value="1"/>
</dbReference>
<evidence type="ECO:0000256" key="8">
    <source>
        <dbReference type="ARBA" id="ARBA00022837"/>
    </source>
</evidence>
<dbReference type="InterPro" id="IPR044492">
    <property type="entry name" value="P_typ_ATPase_HD_dom"/>
</dbReference>
<evidence type="ECO:0000259" key="20">
    <source>
        <dbReference type="Pfam" id="PF00122"/>
    </source>
</evidence>
<dbReference type="GO" id="GO:0016887">
    <property type="term" value="F:ATP hydrolysis activity"/>
    <property type="evidence" value="ECO:0007669"/>
    <property type="project" value="InterPro"/>
</dbReference>
<comment type="function">
    <text evidence="18">Catalyzes the hydrolysis of ATP coupled with the transport of calcium.</text>
</comment>
<feature type="transmembrane region" description="Helical" evidence="18">
    <location>
        <begin position="441"/>
        <end position="467"/>
    </location>
</feature>
<evidence type="ECO:0000256" key="5">
    <source>
        <dbReference type="ARBA" id="ARBA00022692"/>
    </source>
</evidence>
<feature type="transmembrane region" description="Helical" evidence="18">
    <location>
        <begin position="396"/>
        <end position="421"/>
    </location>
</feature>
<dbReference type="GO" id="GO:0005774">
    <property type="term" value="C:vacuolar membrane"/>
    <property type="evidence" value="ECO:0007669"/>
    <property type="project" value="UniProtKB-SubCell"/>
</dbReference>
<gene>
    <name evidence="23" type="ORF">CBYS24578_00018383</name>
</gene>
<dbReference type="PRINTS" id="PR00119">
    <property type="entry name" value="CATATPASE"/>
</dbReference>
<keyword evidence="5 18" id="KW-0812">Transmembrane</keyword>
<evidence type="ECO:0000256" key="7">
    <source>
        <dbReference type="ARBA" id="ARBA00022741"/>
    </source>
</evidence>
<evidence type="ECO:0000256" key="19">
    <source>
        <dbReference type="SAM" id="MobiDB-lite"/>
    </source>
</evidence>
<keyword evidence="3" id="KW-0926">Vacuole</keyword>
<feature type="transmembrane region" description="Helical" evidence="18">
    <location>
        <begin position="870"/>
        <end position="892"/>
    </location>
</feature>
<feature type="transmembrane region" description="Helical" evidence="18">
    <location>
        <begin position="980"/>
        <end position="999"/>
    </location>
</feature>
<keyword evidence="8 18" id="KW-0106">Calcium</keyword>
<dbReference type="InterPro" id="IPR018303">
    <property type="entry name" value="ATPase_P-typ_P_site"/>
</dbReference>
<dbReference type="InterPro" id="IPR006408">
    <property type="entry name" value="P-type_ATPase_IIB"/>
</dbReference>
<keyword evidence="24" id="KW-1185">Reference proteome</keyword>
<dbReference type="Gene3D" id="1.20.1110.10">
    <property type="entry name" value="Calcium-transporting ATPase, transmembrane domain"/>
    <property type="match status" value="1"/>
</dbReference>
<keyword evidence="2 18" id="KW-0813">Transport</keyword>
<keyword evidence="4 18" id="KW-0109">Calcium transport</keyword>